<reference evidence="2" key="2">
    <citation type="submission" date="2021-08" db="EMBL/GenBank/DDBJ databases">
        <authorList>
            <person name="Tani A."/>
            <person name="Ola A."/>
            <person name="Ogura Y."/>
            <person name="Katsura K."/>
            <person name="Hayashi T."/>
        </authorList>
    </citation>
    <scope>NUCLEOTIDE SEQUENCE</scope>
    <source>
        <strain evidence="2">DSM 22415</strain>
    </source>
</reference>
<comment type="caution">
    <text evidence="2">The sequence shown here is derived from an EMBL/GenBank/DDBJ whole genome shotgun (WGS) entry which is preliminary data.</text>
</comment>
<keyword evidence="3" id="KW-1185">Reference proteome</keyword>
<reference evidence="2" key="1">
    <citation type="journal article" date="2021" name="Front. Microbiol.">
        <title>Comprehensive Comparative Genomics and Phenotyping of Methylobacterium Species.</title>
        <authorList>
            <person name="Alessa O."/>
            <person name="Ogura Y."/>
            <person name="Fujitani Y."/>
            <person name="Takami H."/>
            <person name="Hayashi T."/>
            <person name="Sahin N."/>
            <person name="Tani A."/>
        </authorList>
    </citation>
    <scope>NUCLEOTIDE SEQUENCE</scope>
    <source>
        <strain evidence="2">DSM 22415</strain>
    </source>
</reference>
<gene>
    <name evidence="2" type="ORF">IFDJLNFL_4202</name>
</gene>
<dbReference type="Proteomes" id="UP001055303">
    <property type="component" value="Unassembled WGS sequence"/>
</dbReference>
<proteinExistence type="predicted"/>
<name>A0ABQ4RKJ1_9HYPH</name>
<protein>
    <submittedName>
        <fullName evidence="2">Uncharacterized protein</fullName>
    </submittedName>
</protein>
<evidence type="ECO:0000256" key="1">
    <source>
        <dbReference type="SAM" id="MobiDB-lite"/>
    </source>
</evidence>
<accession>A0ABQ4RKJ1</accession>
<dbReference type="EMBL" id="BPQI01000141">
    <property type="protein sequence ID" value="GJD58283.1"/>
    <property type="molecule type" value="Genomic_DNA"/>
</dbReference>
<feature type="compositionally biased region" description="Basic residues" evidence="1">
    <location>
        <begin position="9"/>
        <end position="19"/>
    </location>
</feature>
<evidence type="ECO:0000313" key="2">
    <source>
        <dbReference type="EMBL" id="GJD58283.1"/>
    </source>
</evidence>
<sequence>MVVITGAARTRKGTTRKRGVVTASVRERPSFARASSTTPCAVSRRLVRMCGKRR</sequence>
<evidence type="ECO:0000313" key="3">
    <source>
        <dbReference type="Proteomes" id="UP001055303"/>
    </source>
</evidence>
<feature type="region of interest" description="Disordered" evidence="1">
    <location>
        <begin position="1"/>
        <end position="20"/>
    </location>
</feature>
<organism evidence="2 3">
    <name type="scientific">Methylobacterium dankookense</name>
    <dbReference type="NCBI Taxonomy" id="560405"/>
    <lineage>
        <taxon>Bacteria</taxon>
        <taxon>Pseudomonadati</taxon>
        <taxon>Pseudomonadota</taxon>
        <taxon>Alphaproteobacteria</taxon>
        <taxon>Hyphomicrobiales</taxon>
        <taxon>Methylobacteriaceae</taxon>
        <taxon>Methylobacterium</taxon>
    </lineage>
</organism>